<keyword evidence="1" id="KW-1133">Transmembrane helix</keyword>
<keyword evidence="3" id="KW-1185">Reference proteome</keyword>
<dbReference type="STRING" id="983.SAMN05443543_10346"/>
<proteinExistence type="predicted"/>
<protein>
    <recommendedName>
        <fullName evidence="4">Zinc-ribbon domain-containing protein</fullName>
    </recommendedName>
</protein>
<organism evidence="2 3">
    <name type="scientific">Flavobacterium flevense</name>
    <dbReference type="NCBI Taxonomy" id="983"/>
    <lineage>
        <taxon>Bacteria</taxon>
        <taxon>Pseudomonadati</taxon>
        <taxon>Bacteroidota</taxon>
        <taxon>Flavobacteriia</taxon>
        <taxon>Flavobacteriales</taxon>
        <taxon>Flavobacteriaceae</taxon>
        <taxon>Flavobacterium</taxon>
    </lineage>
</organism>
<dbReference type="OrthoDB" id="965642at2"/>
<keyword evidence="1" id="KW-0812">Transmembrane</keyword>
<dbReference type="AlphaFoldDB" id="A0A4Y4B4K4"/>
<dbReference type="RefSeq" id="WP_141384660.1">
    <property type="nucleotide sequence ID" value="NZ_BJNP01000088.1"/>
</dbReference>
<evidence type="ECO:0000313" key="3">
    <source>
        <dbReference type="Proteomes" id="UP000316775"/>
    </source>
</evidence>
<evidence type="ECO:0000313" key="2">
    <source>
        <dbReference type="EMBL" id="GEC73834.1"/>
    </source>
</evidence>
<evidence type="ECO:0008006" key="4">
    <source>
        <dbReference type="Google" id="ProtNLM"/>
    </source>
</evidence>
<feature type="transmembrane region" description="Helical" evidence="1">
    <location>
        <begin position="51"/>
        <end position="69"/>
    </location>
</feature>
<dbReference type="Gene3D" id="3.30.300.250">
    <property type="match status" value="1"/>
</dbReference>
<evidence type="ECO:0000256" key="1">
    <source>
        <dbReference type="SAM" id="Phobius"/>
    </source>
</evidence>
<name>A0A4Y4B4K4_9FLAO</name>
<dbReference type="Proteomes" id="UP000316775">
    <property type="component" value="Unassembled WGS sequence"/>
</dbReference>
<keyword evidence="1" id="KW-0472">Membrane</keyword>
<comment type="caution">
    <text evidence="2">The sequence shown here is derived from an EMBL/GenBank/DDBJ whole genome shotgun (WGS) entry which is preliminary data.</text>
</comment>
<accession>A0A4Y4B4K4</accession>
<dbReference type="EMBL" id="BJNP01000088">
    <property type="protein sequence ID" value="GEC73834.1"/>
    <property type="molecule type" value="Genomic_DNA"/>
</dbReference>
<gene>
    <name evidence="2" type="ORF">FFL01_33730</name>
</gene>
<sequence>MMKNICTHCQTENDSSLKYCSVCGYQLAVVENQTTKTVSEQQKAAKTKRPLNVKAMIGFVIAFIVMFYVSQSLFSPSIDSKLKSIADEMNKSCPMNVDQYTILKNVVALPDKTLQYNYTLVEMTKAEVKLDTVKKYFFPQLLQNVKTDPTMKLLRDNEVTLNYSYYDKMGDFVTTYVIKPEMYE</sequence>
<reference evidence="2 3" key="1">
    <citation type="submission" date="2019-06" db="EMBL/GenBank/DDBJ databases">
        <title>Whole genome shotgun sequence of Flavobacterium flevense NBRC 14960.</title>
        <authorList>
            <person name="Hosoyama A."/>
            <person name="Uohara A."/>
            <person name="Ohji S."/>
            <person name="Ichikawa N."/>
        </authorList>
    </citation>
    <scope>NUCLEOTIDE SEQUENCE [LARGE SCALE GENOMIC DNA]</scope>
    <source>
        <strain evidence="2 3">NBRC 14960</strain>
    </source>
</reference>